<keyword evidence="4 5" id="KW-0408">Iron</keyword>
<dbReference type="GO" id="GO:0046872">
    <property type="term" value="F:metal ion binding"/>
    <property type="evidence" value="ECO:0007669"/>
    <property type="project" value="UniProtKB-KW"/>
</dbReference>
<feature type="domain" description="Fe2OG dioxygenase" evidence="7">
    <location>
        <begin position="313"/>
        <end position="432"/>
    </location>
</feature>
<dbReference type="SUPFAM" id="SSF51197">
    <property type="entry name" value="Clavaminate synthase-like"/>
    <property type="match status" value="1"/>
</dbReference>
<gene>
    <name evidence="8" type="ORF">PNOK_0079300</name>
</gene>
<dbReference type="OrthoDB" id="6614653at2759"/>
<evidence type="ECO:0000313" key="8">
    <source>
        <dbReference type="EMBL" id="PAV23725.1"/>
    </source>
</evidence>
<evidence type="ECO:0000256" key="4">
    <source>
        <dbReference type="ARBA" id="ARBA00023004"/>
    </source>
</evidence>
<dbReference type="Gene3D" id="2.60.120.590">
    <property type="entry name" value="Alpha-ketoglutarate-dependent dioxygenase AlkB-like"/>
    <property type="match status" value="1"/>
</dbReference>
<dbReference type="FunCoup" id="A0A286UW99">
    <property type="interactions" value="426"/>
</dbReference>
<sequence>MIETDSASSEILVPGSAAYKKARKHFLKSTRNRPADDSFSWSPFRESEKKYKAKFPPPDLSEVLDLALLDESREEEVKNGVWKGTANLYNVYEIELEEEIEPDRSCNKGKKKAYCIPQIPGLVLLPGFLNQKSQRRLVKWSLSEHARGANQTNLDVHYEIPDEGIWNMHIQSRLGPKTMISPRKPEPDAIVAPPGPRQLISNTAANPENFKSLSDQPKPPTAPSPNIKPVFVSELVPKLRWANIGWFYHWGSKQYDFSRGKIDVEEPVKSICINIVRSIRWEKVFSHETNTDSGHSDWGNNEPDWHSWHLSYEPDAGIVNYYQYKDTLMGHVDRSEVCATSPLVSLSLGNAAVFLVGGSTRDAKPVPVLLRSGDAVVMAGPGCRSAYHGVPRILEGTLPSHFRSAPEYNEDWEEYFRYLRTTRINVNVRQVFPKGFNPVHQHSADREANHSLDSFSS</sequence>
<dbReference type="STRING" id="2282107.A0A286UW99"/>
<keyword evidence="1 5" id="KW-0479">Metal-binding</keyword>
<protein>
    <submittedName>
        <fullName evidence="8">Alpha-ketoglutarate-dependent dioxygenase alkb-like protein</fullName>
    </submittedName>
</protein>
<feature type="binding site" evidence="5">
    <location>
        <position position="331"/>
    </location>
    <ligand>
        <name>Fe cation</name>
        <dbReference type="ChEBI" id="CHEBI:24875"/>
        <note>catalytic</note>
    </ligand>
</feature>
<dbReference type="GO" id="GO:0005634">
    <property type="term" value="C:nucleus"/>
    <property type="evidence" value="ECO:0007669"/>
    <property type="project" value="TreeGrafter"/>
</dbReference>
<name>A0A286UW99_9AGAM</name>
<dbReference type="InterPro" id="IPR004574">
    <property type="entry name" value="Alkb"/>
</dbReference>
<dbReference type="GO" id="GO:0051213">
    <property type="term" value="F:dioxygenase activity"/>
    <property type="evidence" value="ECO:0007669"/>
    <property type="project" value="UniProtKB-KW"/>
</dbReference>
<dbReference type="InParanoid" id="A0A286UW99"/>
<evidence type="ECO:0000256" key="2">
    <source>
        <dbReference type="ARBA" id="ARBA00022964"/>
    </source>
</evidence>
<comment type="cofactor">
    <cofactor evidence="5">
        <name>Fe(2+)</name>
        <dbReference type="ChEBI" id="CHEBI:29033"/>
    </cofactor>
    <text evidence="5">Binds 1 Fe(2+) ion per subunit.</text>
</comment>
<evidence type="ECO:0000256" key="5">
    <source>
        <dbReference type="PIRSR" id="PIRSR604574-2"/>
    </source>
</evidence>
<dbReference type="InterPro" id="IPR027450">
    <property type="entry name" value="AlkB-like"/>
</dbReference>
<dbReference type="AlphaFoldDB" id="A0A286UW99"/>
<evidence type="ECO:0000256" key="3">
    <source>
        <dbReference type="ARBA" id="ARBA00023002"/>
    </source>
</evidence>
<feature type="binding site" evidence="5">
    <location>
        <position position="333"/>
    </location>
    <ligand>
        <name>Fe cation</name>
        <dbReference type="ChEBI" id="CHEBI:24875"/>
        <note>catalytic</note>
    </ligand>
</feature>
<feature type="region of interest" description="Disordered" evidence="6">
    <location>
        <begin position="179"/>
        <end position="227"/>
    </location>
</feature>
<keyword evidence="9" id="KW-1185">Reference proteome</keyword>
<dbReference type="InterPro" id="IPR005123">
    <property type="entry name" value="Oxoglu/Fe-dep_dioxygenase_dom"/>
</dbReference>
<evidence type="ECO:0000259" key="7">
    <source>
        <dbReference type="PROSITE" id="PS51471"/>
    </source>
</evidence>
<dbReference type="InterPro" id="IPR037151">
    <property type="entry name" value="AlkB-like_sf"/>
</dbReference>
<feature type="compositionally biased region" description="Polar residues" evidence="6">
    <location>
        <begin position="199"/>
        <end position="215"/>
    </location>
</feature>
<dbReference type="Proteomes" id="UP000217199">
    <property type="component" value="Unassembled WGS sequence"/>
</dbReference>
<keyword evidence="2" id="KW-0223">Dioxygenase</keyword>
<dbReference type="GO" id="GO:0005737">
    <property type="term" value="C:cytoplasm"/>
    <property type="evidence" value="ECO:0007669"/>
    <property type="project" value="TreeGrafter"/>
</dbReference>
<accession>A0A286UW99</accession>
<organism evidence="8 9">
    <name type="scientific">Pyrrhoderma noxium</name>
    <dbReference type="NCBI Taxonomy" id="2282107"/>
    <lineage>
        <taxon>Eukaryota</taxon>
        <taxon>Fungi</taxon>
        <taxon>Dikarya</taxon>
        <taxon>Basidiomycota</taxon>
        <taxon>Agaricomycotina</taxon>
        <taxon>Agaricomycetes</taxon>
        <taxon>Hymenochaetales</taxon>
        <taxon>Hymenochaetaceae</taxon>
        <taxon>Pyrrhoderma</taxon>
    </lineage>
</organism>
<evidence type="ECO:0000313" key="9">
    <source>
        <dbReference type="Proteomes" id="UP000217199"/>
    </source>
</evidence>
<reference evidence="8 9" key="1">
    <citation type="journal article" date="2017" name="Mol. Ecol.">
        <title>Comparative and population genomic landscape of Phellinus noxius: A hypervariable fungus causing root rot in trees.</title>
        <authorList>
            <person name="Chung C.L."/>
            <person name="Lee T.J."/>
            <person name="Akiba M."/>
            <person name="Lee H.H."/>
            <person name="Kuo T.H."/>
            <person name="Liu D."/>
            <person name="Ke H.M."/>
            <person name="Yokoi T."/>
            <person name="Roa M.B."/>
            <person name="Lu M.J."/>
            <person name="Chang Y.Y."/>
            <person name="Ann P.J."/>
            <person name="Tsai J.N."/>
            <person name="Chen C.Y."/>
            <person name="Tzean S.S."/>
            <person name="Ota Y."/>
            <person name="Hattori T."/>
            <person name="Sahashi N."/>
            <person name="Liou R.F."/>
            <person name="Kikuchi T."/>
            <person name="Tsai I.J."/>
        </authorList>
    </citation>
    <scope>NUCLEOTIDE SEQUENCE [LARGE SCALE GENOMIC DNA]</scope>
    <source>
        <strain evidence="8 9">FFPRI411160</strain>
    </source>
</reference>
<proteinExistence type="predicted"/>
<evidence type="ECO:0000256" key="6">
    <source>
        <dbReference type="SAM" id="MobiDB-lite"/>
    </source>
</evidence>
<comment type="caution">
    <text evidence="8">The sequence shown here is derived from an EMBL/GenBank/DDBJ whole genome shotgun (WGS) entry which is preliminary data.</text>
</comment>
<dbReference type="PANTHER" id="PTHR16557">
    <property type="entry name" value="ALKYLATED DNA REPAIR PROTEIN ALKB-RELATED"/>
    <property type="match status" value="1"/>
</dbReference>
<dbReference type="PROSITE" id="PS51471">
    <property type="entry name" value="FE2OG_OXY"/>
    <property type="match status" value="1"/>
</dbReference>
<keyword evidence="3" id="KW-0560">Oxidoreductase</keyword>
<dbReference type="Pfam" id="PF13532">
    <property type="entry name" value="2OG-FeII_Oxy_2"/>
    <property type="match status" value="1"/>
</dbReference>
<evidence type="ECO:0000256" key="1">
    <source>
        <dbReference type="ARBA" id="ARBA00022723"/>
    </source>
</evidence>
<dbReference type="EMBL" id="NBII01000001">
    <property type="protein sequence ID" value="PAV23725.1"/>
    <property type="molecule type" value="Genomic_DNA"/>
</dbReference>
<feature type="binding site" evidence="5">
    <location>
        <position position="388"/>
    </location>
    <ligand>
        <name>Fe cation</name>
        <dbReference type="ChEBI" id="CHEBI:24875"/>
        <note>catalytic</note>
    </ligand>
</feature>
<dbReference type="PANTHER" id="PTHR16557:SF2">
    <property type="entry name" value="NUCLEIC ACID DIOXYGENASE ALKBH1"/>
    <property type="match status" value="1"/>
</dbReference>